<reference evidence="4 5" key="1">
    <citation type="submission" date="2015-08" db="EMBL/GenBank/DDBJ databases">
        <title>Complete genome sequence of Sulfurifustis variabilis.</title>
        <authorList>
            <person name="Miura A."/>
            <person name="Kojima H."/>
            <person name="Fukui M."/>
        </authorList>
    </citation>
    <scope>NUCLEOTIDE SEQUENCE [LARGE SCALE GENOMIC DNA]</scope>
    <source>
        <strain evidence="5">skN76</strain>
    </source>
</reference>
<evidence type="ECO:0000313" key="5">
    <source>
        <dbReference type="Proteomes" id="UP000218899"/>
    </source>
</evidence>
<dbReference type="PANTHER" id="PTHR12526">
    <property type="entry name" value="GLYCOSYLTRANSFERASE"/>
    <property type="match status" value="1"/>
</dbReference>
<organism evidence="4 5">
    <name type="scientific">Sulfurifustis variabilis</name>
    <dbReference type="NCBI Taxonomy" id="1675686"/>
    <lineage>
        <taxon>Bacteria</taxon>
        <taxon>Pseudomonadati</taxon>
        <taxon>Pseudomonadota</taxon>
        <taxon>Gammaproteobacteria</taxon>
        <taxon>Acidiferrobacterales</taxon>
        <taxon>Acidiferrobacteraceae</taxon>
        <taxon>Sulfurifustis</taxon>
    </lineage>
</organism>
<protein>
    <submittedName>
        <fullName evidence="4">Glycosyl transferase family 1</fullName>
    </submittedName>
</protein>
<keyword evidence="1" id="KW-0328">Glycosyltransferase</keyword>
<evidence type="ECO:0000256" key="3">
    <source>
        <dbReference type="SAM" id="MobiDB-lite"/>
    </source>
</evidence>
<feature type="region of interest" description="Disordered" evidence="3">
    <location>
        <begin position="1"/>
        <end position="25"/>
    </location>
</feature>
<proteinExistence type="predicted"/>
<dbReference type="Pfam" id="PF13692">
    <property type="entry name" value="Glyco_trans_1_4"/>
    <property type="match status" value="1"/>
</dbReference>
<dbReference type="SUPFAM" id="SSF53756">
    <property type="entry name" value="UDP-Glycosyltransferase/glycogen phosphorylase"/>
    <property type="match status" value="1"/>
</dbReference>
<evidence type="ECO:0000256" key="2">
    <source>
        <dbReference type="ARBA" id="ARBA00022679"/>
    </source>
</evidence>
<keyword evidence="2 4" id="KW-0808">Transferase</keyword>
<dbReference type="AlphaFoldDB" id="A0A1B4V9E5"/>
<accession>A0A1B4V9E5</accession>
<dbReference type="Proteomes" id="UP000218899">
    <property type="component" value="Chromosome"/>
</dbReference>
<dbReference type="EMBL" id="AP014936">
    <property type="protein sequence ID" value="BAU48104.1"/>
    <property type="molecule type" value="Genomic_DNA"/>
</dbReference>
<gene>
    <name evidence="4" type="ORF">SVA_1542</name>
</gene>
<evidence type="ECO:0000256" key="1">
    <source>
        <dbReference type="ARBA" id="ARBA00022676"/>
    </source>
</evidence>
<dbReference type="GO" id="GO:0016757">
    <property type="term" value="F:glycosyltransferase activity"/>
    <property type="evidence" value="ECO:0007669"/>
    <property type="project" value="UniProtKB-KW"/>
</dbReference>
<dbReference type="KEGG" id="sva:SVA_1542"/>
<dbReference type="RefSeq" id="WP_096460647.1">
    <property type="nucleotide sequence ID" value="NZ_AP014936.1"/>
</dbReference>
<name>A0A1B4V9E5_9GAMM</name>
<feature type="compositionally biased region" description="Basic and acidic residues" evidence="3">
    <location>
        <begin position="1"/>
        <end position="15"/>
    </location>
</feature>
<dbReference type="PANTHER" id="PTHR12526:SF510">
    <property type="entry name" value="D-INOSITOL 3-PHOSPHATE GLYCOSYLTRANSFERASE"/>
    <property type="match status" value="1"/>
</dbReference>
<dbReference type="CDD" id="cd03801">
    <property type="entry name" value="GT4_PimA-like"/>
    <property type="match status" value="1"/>
</dbReference>
<evidence type="ECO:0000313" key="4">
    <source>
        <dbReference type="EMBL" id="BAU48104.1"/>
    </source>
</evidence>
<dbReference type="OrthoDB" id="9805661at2"/>
<dbReference type="Gene3D" id="3.40.50.2000">
    <property type="entry name" value="Glycogen Phosphorylase B"/>
    <property type="match status" value="2"/>
</dbReference>
<sequence>MTIQTELRREERLTRQDGAGPGARDVEREPCRILFVPGFVCDTYSEIERQYVELCAAARKDVRYLWLVPDIRCRGNRFARPALREKLAEPVWVPRLREHGVPYVVGNISRYNVVRNYRLFRDVFRRHRIDAVYTHFGYERFWAAFFGRLWGKVTIWNEHWHSLGTRFVRFKRLFYGAFVDDFLAVSGFIGRTLPAGAAVHVFKNAVHPEEKRAASPEEAARMRGALGIPPGAKVVLMVSAFRPNKRYDLAMRVCREVLNRREDVAFVFLGEGAMRPWVLEEARRCGLGSRIAAPGHVDDVDRYYALADVCMLTSTGEPCALAIFEAMKHGRPLVAFHSGGTPEIVRDGATGILVPEEDVHRFAEEVLGLLTDGRRRSEIGAAARESVRSEFNRAKWIGDLNRLLRNIVERRRNGRASIAAPPDRRSRVLRE</sequence>
<keyword evidence="5" id="KW-1185">Reference proteome</keyword>